<dbReference type="EMBL" id="CP019606">
    <property type="protein sequence ID" value="AQP48213.1"/>
    <property type="molecule type" value="Genomic_DNA"/>
</dbReference>
<dbReference type="AlphaFoldDB" id="A0A1Q2CQ31"/>
<sequence length="120" mass="13254">MTGRTTWVFPDAELPPYGPGGELYGHESIIVLNTNLAPVAVRATLWYTDKAPAQFEFRVEGQRVRCLRTNEPSDMGGVEVPVGEQYAISLSADAPIVAQYGRLDVRQPEMAFYTTPGYSE</sequence>
<dbReference type="RefSeq" id="WP_077686539.1">
    <property type="nucleotide sequence ID" value="NZ_CP019606.1"/>
</dbReference>
<dbReference type="OrthoDB" id="512504at2"/>
<reference evidence="2" key="1">
    <citation type="submission" date="2017-02" db="EMBL/GenBank/DDBJ databases">
        <title>Tessaracoccus aquaemaris sp. nov., isolated from the intestine of a Korean rockfish, Sebastes schlegelii, in a marine aquaculture pond.</title>
        <authorList>
            <person name="Tak E.J."/>
            <person name="Bae J.-W."/>
        </authorList>
    </citation>
    <scope>NUCLEOTIDE SEQUENCE [LARGE SCALE GENOMIC DNA]</scope>
    <source>
        <strain evidence="2">NSG39</strain>
    </source>
</reference>
<dbReference type="Pfam" id="PF07100">
    <property type="entry name" value="ASRT"/>
    <property type="match status" value="1"/>
</dbReference>
<name>A0A1Q2CQ31_9ACTN</name>
<evidence type="ECO:0000313" key="1">
    <source>
        <dbReference type="EMBL" id="AQP48213.1"/>
    </source>
</evidence>
<evidence type="ECO:0000313" key="2">
    <source>
        <dbReference type="Proteomes" id="UP000188145"/>
    </source>
</evidence>
<dbReference type="Gene3D" id="2.60.290.11">
    <property type="entry name" value="TM1070-like"/>
    <property type="match status" value="1"/>
</dbReference>
<dbReference type="InterPro" id="IPR036698">
    <property type="entry name" value="TM1070-like_sf"/>
</dbReference>
<accession>A0A1Q2CQ31</accession>
<keyword evidence="2" id="KW-1185">Reference proteome</keyword>
<dbReference type="SUPFAM" id="SSF89232">
    <property type="entry name" value="Hypothetical protein TM1070"/>
    <property type="match status" value="1"/>
</dbReference>
<proteinExistence type="predicted"/>
<protein>
    <recommendedName>
        <fullName evidence="3">Sensory rhodopsin transducer</fullName>
    </recommendedName>
</protein>
<organism evidence="1 2">
    <name type="scientific">Tessaracoccus aquimaris</name>
    <dbReference type="NCBI Taxonomy" id="1332264"/>
    <lineage>
        <taxon>Bacteria</taxon>
        <taxon>Bacillati</taxon>
        <taxon>Actinomycetota</taxon>
        <taxon>Actinomycetes</taxon>
        <taxon>Propionibacteriales</taxon>
        <taxon>Propionibacteriaceae</taxon>
        <taxon>Tessaracoccus</taxon>
    </lineage>
</organism>
<gene>
    <name evidence="1" type="ORF">BW730_12575</name>
</gene>
<dbReference type="Proteomes" id="UP000188145">
    <property type="component" value="Chromosome"/>
</dbReference>
<dbReference type="STRING" id="1332264.BW730_12575"/>
<dbReference type="InterPro" id="IPR009794">
    <property type="entry name" value="ASRT"/>
</dbReference>
<dbReference type="KEGG" id="tes:BW730_12575"/>
<evidence type="ECO:0008006" key="3">
    <source>
        <dbReference type="Google" id="ProtNLM"/>
    </source>
</evidence>